<dbReference type="Pfam" id="PF05015">
    <property type="entry name" value="HigB-like_toxin"/>
    <property type="match status" value="1"/>
</dbReference>
<accession>A0ABW4C1W6</accession>
<proteinExistence type="predicted"/>
<organism evidence="1 2">
    <name type="scientific">Lactiplantibacillus songbeiensis</name>
    <dbReference type="NCBI Taxonomy" id="2559920"/>
    <lineage>
        <taxon>Bacteria</taxon>
        <taxon>Bacillati</taxon>
        <taxon>Bacillota</taxon>
        <taxon>Bacilli</taxon>
        <taxon>Lactobacillales</taxon>
        <taxon>Lactobacillaceae</taxon>
        <taxon>Lactiplantibacillus</taxon>
    </lineage>
</organism>
<name>A0ABW4C1W6_9LACO</name>
<keyword evidence="2" id="KW-1185">Reference proteome</keyword>
<dbReference type="Proteomes" id="UP001597188">
    <property type="component" value="Unassembled WGS sequence"/>
</dbReference>
<reference evidence="2" key="1">
    <citation type="journal article" date="2019" name="Int. J. Syst. Evol. Microbiol.">
        <title>The Global Catalogue of Microorganisms (GCM) 10K type strain sequencing project: providing services to taxonomists for standard genome sequencing and annotation.</title>
        <authorList>
            <consortium name="The Broad Institute Genomics Platform"/>
            <consortium name="The Broad Institute Genome Sequencing Center for Infectious Disease"/>
            <person name="Wu L."/>
            <person name="Ma J."/>
        </authorList>
    </citation>
    <scope>NUCLEOTIDE SEQUENCE [LARGE SCALE GENOMIC DNA]</scope>
    <source>
        <strain evidence="2">CCM 8931</strain>
    </source>
</reference>
<sequence length="107" mass="12544">MEYVAESRKLDKILNDPRLLVKSFGHDRAKRIQMRLDEFDAANTLQQIPSDPPPRCHRLRNNLEGKFAVDVSKNFRIIFEGYDKNDQLSVEKSEIVTVQITQIEDYH</sequence>
<protein>
    <submittedName>
        <fullName evidence="1">Type II toxin-antitoxin system RelE/ParE family toxin</fullName>
    </submittedName>
</protein>
<dbReference type="SUPFAM" id="SSF143011">
    <property type="entry name" value="RelE-like"/>
    <property type="match status" value="1"/>
</dbReference>
<gene>
    <name evidence="1" type="ORF">ACFQ5L_07500</name>
</gene>
<dbReference type="InterPro" id="IPR007711">
    <property type="entry name" value="HigB-1"/>
</dbReference>
<dbReference type="EMBL" id="JBHTOJ010000017">
    <property type="protein sequence ID" value="MFD1420797.1"/>
    <property type="molecule type" value="Genomic_DNA"/>
</dbReference>
<dbReference type="RefSeq" id="WP_137634445.1">
    <property type="nucleotide sequence ID" value="NZ_BJDL01000009.1"/>
</dbReference>
<dbReference type="Gene3D" id="3.30.2310.20">
    <property type="entry name" value="RelE-like"/>
    <property type="match status" value="1"/>
</dbReference>
<evidence type="ECO:0000313" key="1">
    <source>
        <dbReference type="EMBL" id="MFD1420797.1"/>
    </source>
</evidence>
<dbReference type="InterPro" id="IPR035093">
    <property type="entry name" value="RelE/ParE_toxin_dom_sf"/>
</dbReference>
<comment type="caution">
    <text evidence="1">The sequence shown here is derived from an EMBL/GenBank/DDBJ whole genome shotgun (WGS) entry which is preliminary data.</text>
</comment>
<evidence type="ECO:0000313" key="2">
    <source>
        <dbReference type="Proteomes" id="UP001597188"/>
    </source>
</evidence>